<proteinExistence type="predicted"/>
<name>A0A1Y5T940_9RHOB</name>
<dbReference type="Proteomes" id="UP000193077">
    <property type="component" value="Unassembled WGS sequence"/>
</dbReference>
<evidence type="ECO:0000313" key="1">
    <source>
        <dbReference type="EMBL" id="SLN58676.1"/>
    </source>
</evidence>
<sequence>MVKVLGQPSGICIGTEQQPRLLVHNDAAVLGTNQQFAARVLMVPYGPFARLCKGCYLRIPAMSEASILVSTHPS</sequence>
<accession>A0A1Y5T940</accession>
<protein>
    <submittedName>
        <fullName evidence="1">Uncharacterized protein</fullName>
    </submittedName>
</protein>
<reference evidence="1 2" key="1">
    <citation type="submission" date="2017-03" db="EMBL/GenBank/DDBJ databases">
        <authorList>
            <person name="Afonso C.L."/>
            <person name="Miller P.J."/>
            <person name="Scott M.A."/>
            <person name="Spackman E."/>
            <person name="Goraichik I."/>
            <person name="Dimitrov K.M."/>
            <person name="Suarez D.L."/>
            <person name="Swayne D.E."/>
        </authorList>
    </citation>
    <scope>NUCLEOTIDE SEQUENCE [LARGE SCALE GENOMIC DNA]</scope>
    <source>
        <strain evidence="1 2">CECT 7639</strain>
    </source>
</reference>
<organism evidence="1 2">
    <name type="scientific">Falsiruegeria litorea R37</name>
    <dbReference type="NCBI Taxonomy" id="1200284"/>
    <lineage>
        <taxon>Bacteria</taxon>
        <taxon>Pseudomonadati</taxon>
        <taxon>Pseudomonadota</taxon>
        <taxon>Alphaproteobacteria</taxon>
        <taxon>Rhodobacterales</taxon>
        <taxon>Roseobacteraceae</taxon>
        <taxon>Falsiruegeria</taxon>
    </lineage>
</organism>
<dbReference type="EMBL" id="FWFO01000002">
    <property type="protein sequence ID" value="SLN58676.1"/>
    <property type="molecule type" value="Genomic_DNA"/>
</dbReference>
<evidence type="ECO:0000313" key="2">
    <source>
        <dbReference type="Proteomes" id="UP000193077"/>
    </source>
</evidence>
<gene>
    <name evidence="1" type="ORF">TRL7639_03251</name>
</gene>
<keyword evidence="2" id="KW-1185">Reference proteome</keyword>
<dbReference type="AlphaFoldDB" id="A0A1Y5T940"/>